<comment type="caution">
    <text evidence="1">The sequence shown here is derived from an EMBL/GenBank/DDBJ whole genome shotgun (WGS) entry which is preliminary data.</text>
</comment>
<dbReference type="Gene3D" id="3.40.50.11350">
    <property type="match status" value="1"/>
</dbReference>
<accession>A0AAV5AN06</accession>
<dbReference type="AlphaFoldDB" id="A0AAV5AN06"/>
<dbReference type="CDD" id="cd11296">
    <property type="entry name" value="O-FucT_like"/>
    <property type="match status" value="1"/>
</dbReference>
<evidence type="ECO:0008006" key="3">
    <source>
        <dbReference type="Google" id="ProtNLM"/>
    </source>
</evidence>
<dbReference type="Proteomes" id="UP001050691">
    <property type="component" value="Unassembled WGS sequence"/>
</dbReference>
<keyword evidence="2" id="KW-1185">Reference proteome</keyword>
<gene>
    <name evidence="1" type="ORF">Clacol_008063</name>
</gene>
<evidence type="ECO:0000313" key="2">
    <source>
        <dbReference type="Proteomes" id="UP001050691"/>
    </source>
</evidence>
<reference evidence="1" key="1">
    <citation type="submission" date="2021-10" db="EMBL/GenBank/DDBJ databases">
        <title>De novo Genome Assembly of Clathrus columnatus (Basidiomycota, Fungi) Using Illumina and Nanopore Sequence Data.</title>
        <authorList>
            <person name="Ogiso-Tanaka E."/>
            <person name="Itagaki H."/>
            <person name="Hosoya T."/>
            <person name="Hosaka K."/>
        </authorList>
    </citation>
    <scope>NUCLEOTIDE SEQUENCE</scope>
    <source>
        <strain evidence="1">MO-923</strain>
    </source>
</reference>
<name>A0AAV5AN06_9AGAM</name>
<sequence>MLMPSSPTLTLMRKLPRYPIRFLMMGLLVASVFLLNLTRLVGYHREHKAYTLNSRVPRTLDLLPKLDARKGLLTTKFESNNEERLKLDVPRPPAVDSDKLSLEQLRELVAGKNGYYVRDWSVGLGWNNMKYIIEAALIQAKLLNRVLVLPSYLYARNCEYDKWVYLLPILDLSGVSDVCSQYALWVSRENSVGWGEPREEPERNMAWQLPIEIMIDLPKLRSYYPVILTSEFMKLHGLDPSNELLTGHWNQDIHKHPNMASFYVIPNYLFDDDIFRVDTIQPFLSDGESAEIETEVDLVLREVAGEEKNSLSWDTAVQVLRDNGYYYDDDGDEMAEKIINRGGWVVTYTYEALGGIEFAKSVVSSSREIVPRGRVRGWVEDFTMDVDVLLLEGEVHLERKPGSLRFTTSAARNSFTHLVLSYIRPTQPLLDLSERLVRRMTGLAGNTGWFSAHIRRGDFMNEEWVKDESFENHLNYVKQIFDQGREMLAGHVFSSGSGIPSTNVPYFIATDERNKDNLEYMRQDGGITIHDLLTIEDRREADWPLFFTDVLGIVEQRVAASSMFFYGQLMSSLAGGVLNIRMTMGLGSNTWVLD</sequence>
<organism evidence="1 2">
    <name type="scientific">Clathrus columnatus</name>
    <dbReference type="NCBI Taxonomy" id="1419009"/>
    <lineage>
        <taxon>Eukaryota</taxon>
        <taxon>Fungi</taxon>
        <taxon>Dikarya</taxon>
        <taxon>Basidiomycota</taxon>
        <taxon>Agaricomycotina</taxon>
        <taxon>Agaricomycetes</taxon>
        <taxon>Phallomycetidae</taxon>
        <taxon>Phallales</taxon>
        <taxon>Clathraceae</taxon>
        <taxon>Clathrus</taxon>
    </lineage>
</organism>
<evidence type="ECO:0000313" key="1">
    <source>
        <dbReference type="EMBL" id="GJJ13806.1"/>
    </source>
</evidence>
<proteinExistence type="predicted"/>
<protein>
    <recommendedName>
        <fullName evidence="3">Peptide-O-fucosyltransferase</fullName>
    </recommendedName>
</protein>
<dbReference type="EMBL" id="BPWL01000009">
    <property type="protein sequence ID" value="GJJ13806.1"/>
    <property type="molecule type" value="Genomic_DNA"/>
</dbReference>